<keyword evidence="2" id="KW-1133">Transmembrane helix</keyword>
<evidence type="ECO:0000256" key="2">
    <source>
        <dbReference type="SAM" id="Phobius"/>
    </source>
</evidence>
<dbReference type="AlphaFoldDB" id="A0A0D5Y278"/>
<organism evidence="5 6">
    <name type="scientific">Pseudomonas chlororaphis</name>
    <dbReference type="NCBI Taxonomy" id="587753"/>
    <lineage>
        <taxon>Bacteria</taxon>
        <taxon>Pseudomonadati</taxon>
        <taxon>Pseudomonadota</taxon>
        <taxon>Gammaproteobacteria</taxon>
        <taxon>Pseudomonadales</taxon>
        <taxon>Pseudomonadaceae</taxon>
        <taxon>Pseudomonas</taxon>
    </lineage>
</organism>
<proteinExistence type="inferred from homology"/>
<dbReference type="Pfam" id="PF05532">
    <property type="entry name" value="CsbD"/>
    <property type="match status" value="1"/>
</dbReference>
<dbReference type="EMBL" id="CP011110">
    <property type="protein sequence ID" value="AKA25084.1"/>
    <property type="molecule type" value="Genomic_DNA"/>
</dbReference>
<accession>A0A0D5Y278</accession>
<dbReference type="SUPFAM" id="SSF69047">
    <property type="entry name" value="Hypothetical protein YjbJ"/>
    <property type="match status" value="1"/>
</dbReference>
<dbReference type="KEGG" id="pcz:PCL1606_36330"/>
<evidence type="ECO:0000259" key="3">
    <source>
        <dbReference type="Pfam" id="PF05532"/>
    </source>
</evidence>
<dbReference type="PATRIC" id="fig|587753.10.peg.3622"/>
<comment type="similarity">
    <text evidence="1">Belongs to the UPF0337 (CsbD) family.</text>
</comment>
<gene>
    <name evidence="5" type="ORF">PCL1606_36330</name>
</gene>
<evidence type="ECO:0000313" key="5">
    <source>
        <dbReference type="EMBL" id="AKA25084.1"/>
    </source>
</evidence>
<name>A0A0D5Y278_9PSED</name>
<dbReference type="OrthoDB" id="6183264at2"/>
<dbReference type="InterPro" id="IPR043605">
    <property type="entry name" value="DUF883_C"/>
</dbReference>
<dbReference type="Proteomes" id="UP000032748">
    <property type="component" value="Chromosome"/>
</dbReference>
<feature type="transmembrane region" description="Helical" evidence="2">
    <location>
        <begin position="63"/>
        <end position="80"/>
    </location>
</feature>
<keyword evidence="2" id="KW-0812">Transmembrane</keyword>
<sequence>MRSEQIKGAVGTAAGKAQGAVGELLDDSQMRLQGAAREAAGQLQQSYGDALDGVSRFVREKPLASVALLAGVGLLAGLLLRRR</sequence>
<evidence type="ECO:0000313" key="6">
    <source>
        <dbReference type="Proteomes" id="UP000032748"/>
    </source>
</evidence>
<evidence type="ECO:0008006" key="7">
    <source>
        <dbReference type="Google" id="ProtNLM"/>
    </source>
</evidence>
<dbReference type="RefSeq" id="WP_045883898.1">
    <property type="nucleotide sequence ID" value="NZ_CP011110.1"/>
</dbReference>
<reference evidence="5 6" key="1">
    <citation type="journal article" date="2015" name="Mol. Plant Microbe Interact.">
        <title>Comparative Genomic Analysis of Pseudomonas chlororaphis PCL1606 Reveals New Insight into Antifungal Compounds Involved in Biocontrol.</title>
        <authorList>
            <person name="Calderon C.E."/>
            <person name="Ramos C."/>
            <person name="de Vicente A."/>
            <person name="Cazorla F.M."/>
        </authorList>
    </citation>
    <scope>NUCLEOTIDE SEQUENCE [LARGE SCALE GENOMIC DNA]</scope>
    <source>
        <strain evidence="5 6">PCL1606</strain>
    </source>
</reference>
<dbReference type="Gene3D" id="1.10.1470.10">
    <property type="entry name" value="YjbJ"/>
    <property type="match status" value="1"/>
</dbReference>
<dbReference type="Pfam" id="PF19029">
    <property type="entry name" value="DUF883_C"/>
    <property type="match status" value="1"/>
</dbReference>
<dbReference type="InterPro" id="IPR036629">
    <property type="entry name" value="YjbJ_sf"/>
</dbReference>
<protein>
    <recommendedName>
        <fullName evidence="7">CsbD family protein</fullName>
    </recommendedName>
</protein>
<dbReference type="InterPro" id="IPR008462">
    <property type="entry name" value="CsbD"/>
</dbReference>
<evidence type="ECO:0000256" key="1">
    <source>
        <dbReference type="ARBA" id="ARBA00009129"/>
    </source>
</evidence>
<evidence type="ECO:0000259" key="4">
    <source>
        <dbReference type="Pfam" id="PF19029"/>
    </source>
</evidence>
<feature type="domain" description="DUF883" evidence="4">
    <location>
        <begin position="56"/>
        <end position="83"/>
    </location>
</feature>
<keyword evidence="2" id="KW-0472">Membrane</keyword>
<feature type="domain" description="CsbD-like" evidence="3">
    <location>
        <begin position="4"/>
        <end position="55"/>
    </location>
</feature>